<dbReference type="PANTHER" id="PTHR38447:SF1">
    <property type="entry name" value="RNA POLYMERASE-BINDING TRANSCRIPTION FACTOR CARD"/>
    <property type="match status" value="1"/>
</dbReference>
<dbReference type="InterPro" id="IPR052531">
    <property type="entry name" value="CarD-like_regulator"/>
</dbReference>
<dbReference type="SUPFAM" id="SSF141259">
    <property type="entry name" value="CarD-like"/>
    <property type="match status" value="1"/>
</dbReference>
<dbReference type="Gene3D" id="2.40.10.170">
    <property type="match status" value="1"/>
</dbReference>
<feature type="domain" description="CarD-like/TRCF RNAP-interacting" evidence="1">
    <location>
        <begin position="13"/>
        <end position="123"/>
    </location>
</feature>
<dbReference type="Proteomes" id="UP001157946">
    <property type="component" value="Unassembled WGS sequence"/>
</dbReference>
<comment type="caution">
    <text evidence="2">The sequence shown here is derived from an EMBL/GenBank/DDBJ whole genome shotgun (WGS) entry which is preliminary data.</text>
</comment>
<organism evidence="2 3">
    <name type="scientific">Laceyella tengchongensis</name>
    <dbReference type="NCBI Taxonomy" id="574699"/>
    <lineage>
        <taxon>Bacteria</taxon>
        <taxon>Bacillati</taxon>
        <taxon>Bacillota</taxon>
        <taxon>Bacilli</taxon>
        <taxon>Bacillales</taxon>
        <taxon>Thermoactinomycetaceae</taxon>
        <taxon>Laceyella</taxon>
    </lineage>
</organism>
<keyword evidence="3" id="KW-1185">Reference proteome</keyword>
<dbReference type="InterPro" id="IPR042215">
    <property type="entry name" value="CarD-like_C"/>
</dbReference>
<name>A0AA45WRQ3_9BACL</name>
<dbReference type="PANTHER" id="PTHR38447">
    <property type="entry name" value="TRANSCRIPTION FACTOR YDEB-RELATED"/>
    <property type="match status" value="1"/>
</dbReference>
<dbReference type="SMART" id="SM01058">
    <property type="entry name" value="CarD_TRCF"/>
    <property type="match status" value="1"/>
</dbReference>
<dbReference type="InterPro" id="IPR048792">
    <property type="entry name" value="CarD_C"/>
</dbReference>
<dbReference type="EMBL" id="FXTU01000009">
    <property type="protein sequence ID" value="SMP32696.1"/>
    <property type="molecule type" value="Genomic_DNA"/>
</dbReference>
<evidence type="ECO:0000313" key="2">
    <source>
        <dbReference type="EMBL" id="SMP32696.1"/>
    </source>
</evidence>
<dbReference type="Gene3D" id="1.20.58.1290">
    <property type="entry name" value="CarD-like, C-terminal domain"/>
    <property type="match status" value="1"/>
</dbReference>
<accession>A0AA45WRQ3</accession>
<dbReference type="Pfam" id="PF21095">
    <property type="entry name" value="CarD_C"/>
    <property type="match status" value="1"/>
</dbReference>
<protein>
    <submittedName>
        <fullName evidence="2">Transcriptional regulator, CarD family</fullName>
    </submittedName>
</protein>
<reference evidence="2" key="1">
    <citation type="submission" date="2017-05" db="EMBL/GenBank/DDBJ databases">
        <authorList>
            <person name="Varghese N."/>
            <person name="Submissions S."/>
        </authorList>
    </citation>
    <scope>NUCLEOTIDE SEQUENCE</scope>
    <source>
        <strain evidence="2">DSM 45262</strain>
    </source>
</reference>
<dbReference type="Pfam" id="PF02559">
    <property type="entry name" value="CarD_TRCF_RID"/>
    <property type="match status" value="1"/>
</dbReference>
<dbReference type="InterPro" id="IPR003711">
    <property type="entry name" value="CarD-like/TRCF_RID"/>
</dbReference>
<dbReference type="GO" id="GO:0009303">
    <property type="term" value="P:rRNA transcription"/>
    <property type="evidence" value="ECO:0007669"/>
    <property type="project" value="TreeGrafter"/>
</dbReference>
<sequence length="171" mass="18993">MINHSVELGVVALFQVGDKIMYPMHGAGVIEAIEEKEILGVKQNYYVLKITTGSMQVMIPVEKAEDLGIRAVVDACELDDILRNAAKTDPDPSTQWNHRHRVFLDKIKTGNIHDGVEVICELASRSLTKTLSRGEKAVLDQARQIFISEMMLVKGITEDEANALLEQMVSC</sequence>
<dbReference type="InterPro" id="IPR036101">
    <property type="entry name" value="CarD-like/TRCF_RID_sf"/>
</dbReference>
<proteinExistence type="predicted"/>
<gene>
    <name evidence="2" type="ORF">SAMN06265361_10925</name>
</gene>
<evidence type="ECO:0000259" key="1">
    <source>
        <dbReference type="SMART" id="SM01058"/>
    </source>
</evidence>
<dbReference type="AlphaFoldDB" id="A0AA45WRQ3"/>
<evidence type="ECO:0000313" key="3">
    <source>
        <dbReference type="Proteomes" id="UP001157946"/>
    </source>
</evidence>